<keyword evidence="3" id="KW-1185">Reference proteome</keyword>
<organism evidence="2 3">
    <name type="scientific">Bulleidia extructa W1219</name>
    <dbReference type="NCBI Taxonomy" id="679192"/>
    <lineage>
        <taxon>Bacteria</taxon>
        <taxon>Bacillati</taxon>
        <taxon>Bacillota</taxon>
        <taxon>Erysipelotrichia</taxon>
        <taxon>Erysipelotrichales</taxon>
        <taxon>Erysipelotrichaceae</taxon>
        <taxon>Bulleidia</taxon>
    </lineage>
</organism>
<evidence type="ECO:0000313" key="3">
    <source>
        <dbReference type="Proteomes" id="UP000005017"/>
    </source>
</evidence>
<dbReference type="InterPro" id="IPR027417">
    <property type="entry name" value="P-loop_NTPase"/>
</dbReference>
<dbReference type="AlphaFoldDB" id="D2MLP3"/>
<accession>D2MLP3</accession>
<evidence type="ECO:0000259" key="1">
    <source>
        <dbReference type="Pfam" id="PF00485"/>
    </source>
</evidence>
<gene>
    <name evidence="2" type="ORF">HMPREF9013_1397</name>
</gene>
<dbReference type="InterPro" id="IPR018163">
    <property type="entry name" value="Thr/Ala-tRNA-synth_IIc_edit"/>
</dbReference>
<dbReference type="Proteomes" id="UP000005017">
    <property type="component" value="Unassembled WGS sequence"/>
</dbReference>
<dbReference type="Gene3D" id="3.40.50.300">
    <property type="entry name" value="P-loop containing nucleotide triphosphate hydrolases"/>
    <property type="match status" value="1"/>
</dbReference>
<keyword evidence="2" id="KW-0808">Transferase</keyword>
<comment type="caution">
    <text evidence="2">The sequence shown here is derived from an EMBL/GenBank/DDBJ whole genome shotgun (WGS) entry which is preliminary data.</text>
</comment>
<feature type="domain" description="Phosphoribulokinase/uridine kinase" evidence="1">
    <location>
        <begin position="286"/>
        <end position="482"/>
    </location>
</feature>
<dbReference type="SUPFAM" id="SSF52540">
    <property type="entry name" value="P-loop containing nucleoside triphosphate hydrolases"/>
    <property type="match status" value="1"/>
</dbReference>
<dbReference type="GO" id="GO:0016301">
    <property type="term" value="F:kinase activity"/>
    <property type="evidence" value="ECO:0007669"/>
    <property type="project" value="UniProtKB-KW"/>
</dbReference>
<dbReference type="GO" id="GO:0005524">
    <property type="term" value="F:ATP binding"/>
    <property type="evidence" value="ECO:0007669"/>
    <property type="project" value="InterPro"/>
</dbReference>
<evidence type="ECO:0000313" key="2">
    <source>
        <dbReference type="EMBL" id="EFC06452.1"/>
    </source>
</evidence>
<keyword evidence="2" id="KW-0418">Kinase</keyword>
<dbReference type="CDD" id="cd02028">
    <property type="entry name" value="UMPK_like"/>
    <property type="match status" value="1"/>
</dbReference>
<name>D2MLP3_9FIRM</name>
<dbReference type="Pfam" id="PF00485">
    <property type="entry name" value="PRK"/>
    <property type="match status" value="1"/>
</dbReference>
<dbReference type="eggNOG" id="COG0572">
    <property type="taxonomic scope" value="Bacteria"/>
</dbReference>
<dbReference type="RefSeq" id="WP_006626314.1">
    <property type="nucleotide sequence ID" value="NZ_ADFR01000001.1"/>
</dbReference>
<proteinExistence type="predicted"/>
<dbReference type="Gene3D" id="3.30.980.10">
    <property type="entry name" value="Threonyl-trna Synthetase, Chain A, domain 2"/>
    <property type="match status" value="1"/>
</dbReference>
<dbReference type="PANTHER" id="PTHR10285">
    <property type="entry name" value="URIDINE KINASE"/>
    <property type="match status" value="1"/>
</dbReference>
<sequence length="548" mass="63227">MTKLKIKTYDQTYELNIQEAVMIRNLVKKIQKNCCYPLVAAMEGYQFLLMEDQISGGSIELLDMRSSIGNRMVQRSLAFLYRYAVHEVLGYETKVVIANAISKGVFTKVKSNQINKETIIKIEKKMKDCHLPIFQRRLRRNELIQWAREYELKESLVLLESNPILEMGYACEIGREKHVFFEPLVVHTSLLPIFACRLYRSGILLRYPTPDEPDVLPAFEEEPTLYEAFSQETQWEKLLGAQCSYDLNDKFRKGEGKDLILLSEALHEMRIAEIAKKIQSQHKQLILIAGPSSSGKTSFAKRLILQLKVLGLKPLYLGTDDYFVDRLELKPRADGKVDFESLDAVDLTLFNQQMNDLLAGKRVDIPHFDFIQGKKVFGQRFEQLAMNQPIVIEGIHGLNPILSEQVADEVKFKIYISPLTQLNIDTLQRIPTTDVRLLRRILRDHRTRGYSARKTLLCWPNVRHGEDVNIFPYNSCADAFFNTQAIYELSLLKPLVEPLLEEILLDEQVGKEAKRLLNLLMYFVSVSQEEWIPNNAIMREFIGGSILF</sequence>
<dbReference type="STRING" id="679192.HMPREF9013_1397"/>
<dbReference type="EMBL" id="ADFR01000001">
    <property type="protein sequence ID" value="EFC06452.1"/>
    <property type="molecule type" value="Genomic_DNA"/>
</dbReference>
<protein>
    <submittedName>
        <fullName evidence="2">Phosphoribulokinase/uridine kinase family protein</fullName>
    </submittedName>
</protein>
<dbReference type="SUPFAM" id="SSF55186">
    <property type="entry name" value="ThrRS/AlaRS common domain"/>
    <property type="match status" value="1"/>
</dbReference>
<dbReference type="InterPro" id="IPR006083">
    <property type="entry name" value="PRK/URK"/>
</dbReference>
<dbReference type="OrthoDB" id="9764644at2"/>
<reference evidence="3" key="1">
    <citation type="submission" date="2009-12" db="EMBL/GenBank/DDBJ databases">
        <title>Sequence of Clostridiales genomosp. BVAB3 str. UPII9-5.</title>
        <authorList>
            <person name="Madupu R."/>
            <person name="Durkin A.S."/>
            <person name="Torralba M."/>
            <person name="Methe B."/>
            <person name="Sutton G.G."/>
            <person name="Strausberg R.L."/>
            <person name="Nelson K.E."/>
        </authorList>
    </citation>
    <scope>NUCLEOTIDE SEQUENCE [LARGE SCALE GENOMIC DNA]</scope>
    <source>
        <strain evidence="3">W1219</strain>
    </source>
</reference>